<feature type="chain" id="PRO_5021747610" description="Cytochrome c domain-containing protein" evidence="2">
    <location>
        <begin position="24"/>
        <end position="161"/>
    </location>
</feature>
<evidence type="ECO:0008006" key="5">
    <source>
        <dbReference type="Google" id="ProtNLM"/>
    </source>
</evidence>
<keyword evidence="4" id="KW-1185">Reference proteome</keyword>
<evidence type="ECO:0000256" key="2">
    <source>
        <dbReference type="SAM" id="SignalP"/>
    </source>
</evidence>
<reference evidence="3 4" key="1">
    <citation type="submission" date="2019-02" db="EMBL/GenBank/DDBJ databases">
        <title>Deep-cultivation of Planctomycetes and their phenomic and genomic characterization uncovers novel biology.</title>
        <authorList>
            <person name="Wiegand S."/>
            <person name="Jogler M."/>
            <person name="Boedeker C."/>
            <person name="Pinto D."/>
            <person name="Vollmers J."/>
            <person name="Rivas-Marin E."/>
            <person name="Kohn T."/>
            <person name="Peeters S.H."/>
            <person name="Heuer A."/>
            <person name="Rast P."/>
            <person name="Oberbeckmann S."/>
            <person name="Bunk B."/>
            <person name="Jeske O."/>
            <person name="Meyerdierks A."/>
            <person name="Storesund J.E."/>
            <person name="Kallscheuer N."/>
            <person name="Luecker S."/>
            <person name="Lage O.M."/>
            <person name="Pohl T."/>
            <person name="Merkel B.J."/>
            <person name="Hornburger P."/>
            <person name="Mueller R.-W."/>
            <person name="Bruemmer F."/>
            <person name="Labrenz M."/>
            <person name="Spormann A.M."/>
            <person name="Op den Camp H."/>
            <person name="Overmann J."/>
            <person name="Amann R."/>
            <person name="Jetten M.S.M."/>
            <person name="Mascher T."/>
            <person name="Medema M.H."/>
            <person name="Devos D.P."/>
            <person name="Kaster A.-K."/>
            <person name="Ovreas L."/>
            <person name="Rohde M."/>
            <person name="Galperin M.Y."/>
            <person name="Jogler C."/>
        </authorList>
    </citation>
    <scope>NUCLEOTIDE SEQUENCE [LARGE SCALE GENOMIC DNA]</scope>
    <source>
        <strain evidence="3 4">HG15A2</strain>
    </source>
</reference>
<dbReference type="AlphaFoldDB" id="A0A517MU72"/>
<feature type="compositionally biased region" description="Basic and acidic residues" evidence="1">
    <location>
        <begin position="136"/>
        <end position="161"/>
    </location>
</feature>
<gene>
    <name evidence="3" type="ORF">HG15A2_17070</name>
</gene>
<organism evidence="3 4">
    <name type="scientific">Adhaeretor mobilis</name>
    <dbReference type="NCBI Taxonomy" id="1930276"/>
    <lineage>
        <taxon>Bacteria</taxon>
        <taxon>Pseudomonadati</taxon>
        <taxon>Planctomycetota</taxon>
        <taxon>Planctomycetia</taxon>
        <taxon>Pirellulales</taxon>
        <taxon>Lacipirellulaceae</taxon>
        <taxon>Adhaeretor</taxon>
    </lineage>
</organism>
<dbReference type="EMBL" id="CP036263">
    <property type="protein sequence ID" value="QDS98430.1"/>
    <property type="molecule type" value="Genomic_DNA"/>
</dbReference>
<name>A0A517MU72_9BACT</name>
<evidence type="ECO:0000256" key="1">
    <source>
        <dbReference type="SAM" id="MobiDB-lite"/>
    </source>
</evidence>
<protein>
    <recommendedName>
        <fullName evidence="5">Cytochrome c domain-containing protein</fullName>
    </recommendedName>
</protein>
<evidence type="ECO:0000313" key="4">
    <source>
        <dbReference type="Proteomes" id="UP000319852"/>
    </source>
</evidence>
<accession>A0A517MU72</accession>
<dbReference type="Proteomes" id="UP000319852">
    <property type="component" value="Chromosome"/>
</dbReference>
<proteinExistence type="predicted"/>
<feature type="signal peptide" evidence="2">
    <location>
        <begin position="1"/>
        <end position="23"/>
    </location>
</feature>
<dbReference type="OrthoDB" id="286143at2"/>
<feature type="region of interest" description="Disordered" evidence="1">
    <location>
        <begin position="101"/>
        <end position="161"/>
    </location>
</feature>
<dbReference type="RefSeq" id="WP_145059575.1">
    <property type="nucleotide sequence ID" value="NZ_CP036263.1"/>
</dbReference>
<dbReference type="KEGG" id="amob:HG15A2_17070"/>
<evidence type="ECO:0000313" key="3">
    <source>
        <dbReference type="EMBL" id="QDS98430.1"/>
    </source>
</evidence>
<keyword evidence="2" id="KW-0732">Signal</keyword>
<sequence length="161" mass="18202" precursor="true">MPRLICPLIIAILVSTGVRSAQAIPNFQKVFLTTYIDEHKDQEFTETVKKKVKCLVCHQGKKKVTRNLYGVQLARILDKKKDKDFKDPATVKRIEKAIQSVGKLHSDPKDSKSPTYAQLIEKSKLPGGDLAALQKEPTEKEAEERAEAEKQPFKEAKDDEK</sequence>